<dbReference type="EMBL" id="MN692199">
    <property type="protein sequence ID" value="QHI00847.1"/>
    <property type="molecule type" value="Genomic_DNA"/>
</dbReference>
<keyword evidence="2" id="KW-1185">Reference proteome</keyword>
<gene>
    <name evidence="1" type="ORF">MA12_gp20</name>
</gene>
<protein>
    <submittedName>
        <fullName evidence="1">Uncharacterized protein</fullName>
    </submittedName>
</protein>
<sequence>MEEITVEVIYSPRRGYGIRANGLFYDFRHRPIWPRGVRSAKNDESAIRWFRKELYNPRHRLRTYRSSITTPIGSSVVYSRVSVSDERKD</sequence>
<name>A0A6B9RJV0_9CAUD</name>
<evidence type="ECO:0000313" key="2">
    <source>
        <dbReference type="Proteomes" id="UP000465092"/>
    </source>
</evidence>
<dbReference type="Proteomes" id="UP000465092">
    <property type="component" value="Segment"/>
</dbReference>
<accession>A0A6B9RJV0</accession>
<proteinExistence type="predicted"/>
<organism evidence="1 2">
    <name type="scientific">Pectobacterium phage MA12</name>
    <dbReference type="NCBI Taxonomy" id="2686474"/>
    <lineage>
        <taxon>Viruses</taxon>
        <taxon>Duplodnaviria</taxon>
        <taxon>Heunggongvirae</taxon>
        <taxon>Uroviricota</taxon>
        <taxon>Caudoviricetes</taxon>
        <taxon>Casjensviridae</taxon>
        <taxon>Newforgelanevirus</taxon>
        <taxon>Newforgelanevirus MA12</taxon>
    </lineage>
</organism>
<reference evidence="1 2" key="1">
    <citation type="journal article" date="2020" name="Viruses">
        <title>Genomic Characterization, Formulation and Efficacy in Planta of a Siphoviridae and Podoviridae Protection Cocktail against the Bacterial Plant Pathogens Pectobacterium spp.</title>
        <authorList>
            <person name="Zaczek-Moczydlowska M.A."/>
            <person name="Young G.K."/>
            <person name="Trudgett J."/>
            <person name="Fleming C.C."/>
            <person name="Campbell K."/>
            <person name="O'Hanlon R."/>
        </authorList>
    </citation>
    <scope>NUCLEOTIDE SEQUENCE [LARGE SCALE GENOMIC DNA]</scope>
</reference>
<evidence type="ECO:0000313" key="1">
    <source>
        <dbReference type="EMBL" id="QHI00847.1"/>
    </source>
</evidence>